<organism evidence="4 5">
    <name type="scientific">Thalassotalea euphylliae</name>
    <dbReference type="NCBI Taxonomy" id="1655234"/>
    <lineage>
        <taxon>Bacteria</taxon>
        <taxon>Pseudomonadati</taxon>
        <taxon>Pseudomonadota</taxon>
        <taxon>Gammaproteobacteria</taxon>
        <taxon>Alteromonadales</taxon>
        <taxon>Colwelliaceae</taxon>
        <taxon>Thalassotalea</taxon>
    </lineage>
</organism>
<dbReference type="PANTHER" id="PTHR38043">
    <property type="entry name" value="PROTEIN HEMX"/>
    <property type="match status" value="1"/>
</dbReference>
<dbReference type="OrthoDB" id="5739852at2"/>
<keyword evidence="3" id="KW-1133">Transmembrane helix</keyword>
<evidence type="ECO:0000256" key="1">
    <source>
        <dbReference type="SAM" id="Coils"/>
    </source>
</evidence>
<dbReference type="Pfam" id="PF04375">
    <property type="entry name" value="HemX"/>
    <property type="match status" value="1"/>
</dbReference>
<accession>A0A3E0TVI8</accession>
<proteinExistence type="predicted"/>
<dbReference type="RefSeq" id="WP_116009715.1">
    <property type="nucleotide sequence ID" value="NZ_QUOU01000001.1"/>
</dbReference>
<dbReference type="Proteomes" id="UP000256478">
    <property type="component" value="Unassembled WGS sequence"/>
</dbReference>
<keyword evidence="3" id="KW-0812">Transmembrane</keyword>
<gene>
    <name evidence="4" type="ORF">DXX93_20360</name>
</gene>
<feature type="transmembrane region" description="Helical" evidence="3">
    <location>
        <begin position="71"/>
        <end position="93"/>
    </location>
</feature>
<dbReference type="AlphaFoldDB" id="A0A3E0TVI8"/>
<dbReference type="PANTHER" id="PTHR38043:SF1">
    <property type="entry name" value="PROTEIN HEMX"/>
    <property type="match status" value="1"/>
</dbReference>
<protein>
    <recommendedName>
        <fullName evidence="6">Heme biosynthesis operon protein HemX</fullName>
    </recommendedName>
</protein>
<keyword evidence="1" id="KW-0175">Coiled coil</keyword>
<feature type="region of interest" description="Disordered" evidence="2">
    <location>
        <begin position="1"/>
        <end position="67"/>
    </location>
</feature>
<comment type="caution">
    <text evidence="4">The sequence shown here is derived from an EMBL/GenBank/DDBJ whole genome shotgun (WGS) entry which is preliminary data.</text>
</comment>
<evidence type="ECO:0000256" key="3">
    <source>
        <dbReference type="SAM" id="Phobius"/>
    </source>
</evidence>
<evidence type="ECO:0000256" key="2">
    <source>
        <dbReference type="SAM" id="MobiDB-lite"/>
    </source>
</evidence>
<evidence type="ECO:0000313" key="4">
    <source>
        <dbReference type="EMBL" id="REL28686.1"/>
    </source>
</evidence>
<feature type="region of interest" description="Disordered" evidence="2">
    <location>
        <begin position="416"/>
        <end position="438"/>
    </location>
</feature>
<reference evidence="4 5" key="1">
    <citation type="submission" date="2018-08" db="EMBL/GenBank/DDBJ databases">
        <title>Thalassotalea euphylliae genome.</title>
        <authorList>
            <person name="Summers S."/>
            <person name="Rice S.A."/>
            <person name="Freckelton M.L."/>
            <person name="Nedved B.T."/>
            <person name="Hadfield M.G."/>
        </authorList>
    </citation>
    <scope>NUCLEOTIDE SEQUENCE [LARGE SCALE GENOMIC DNA]</scope>
    <source>
        <strain evidence="4 5">H1</strain>
    </source>
</reference>
<evidence type="ECO:0000313" key="5">
    <source>
        <dbReference type="Proteomes" id="UP000256478"/>
    </source>
</evidence>
<feature type="coiled-coil region" evidence="1">
    <location>
        <begin position="105"/>
        <end position="136"/>
    </location>
</feature>
<dbReference type="InterPro" id="IPR007470">
    <property type="entry name" value="HemX"/>
</dbReference>
<feature type="compositionally biased region" description="Polar residues" evidence="2">
    <location>
        <begin position="1"/>
        <end position="27"/>
    </location>
</feature>
<evidence type="ECO:0008006" key="6">
    <source>
        <dbReference type="Google" id="ProtNLM"/>
    </source>
</evidence>
<feature type="compositionally biased region" description="Low complexity" evidence="2">
    <location>
        <begin position="37"/>
        <end position="56"/>
    </location>
</feature>
<name>A0A3E0TVI8_9GAMM</name>
<dbReference type="EMBL" id="QUOU01000001">
    <property type="protein sequence ID" value="REL28686.1"/>
    <property type="molecule type" value="Genomic_DNA"/>
</dbReference>
<keyword evidence="3" id="KW-0472">Membrane</keyword>
<sequence length="438" mass="47961">MTDNTTPESAAKNTKPSKTKPANTTSPKADKAELESSAKLSSPAKKAANKTASTAPKTPPAKPPKQGISKVGALALVLSVGAIAGLGGGYFWLMEQHKTLRAEVQQSHQLQLSATEQNLQQALNQQQATLTRQQETALAQVPQLAEQALSPALSPVQTELAQLRTLTQSLQQNNSAPWQVKEAEYLIRVASRSLWLEQDAQLAIRLLNEADDKLKTTKNPEYLPVRKLISQDIAALNLLPELATDDVILTLMGLTEQIDALPIAMAHLPTPTTAAPDLTLSEDIADWRENLSKTWQKIASYFFTVKRRASNVEALLSPEQQNHLRQNLQLKLQLAQWATSQHKKALYQESLNKVNAWVSEYFDMESLAVTNFQQTITELRNQVVSLSLPNKLESYRAISRLAQNPAATPLAPVDIAPKPSADAEAADDNEQKINGATL</sequence>